<feature type="domain" description="NADH:flavin oxidoreductase/NADH oxidase N-terminal" evidence="1">
    <location>
        <begin position="3"/>
        <end position="194"/>
    </location>
</feature>
<dbReference type="InterPro" id="IPR013785">
    <property type="entry name" value="Aldolase_TIM"/>
</dbReference>
<dbReference type="Pfam" id="PF00724">
    <property type="entry name" value="Oxidored_FMN"/>
    <property type="match status" value="1"/>
</dbReference>
<dbReference type="GO" id="GO:0010181">
    <property type="term" value="F:FMN binding"/>
    <property type="evidence" value="ECO:0007669"/>
    <property type="project" value="InterPro"/>
</dbReference>
<dbReference type="SUPFAM" id="SSF51395">
    <property type="entry name" value="FMN-linked oxidoreductases"/>
    <property type="match status" value="1"/>
</dbReference>
<accession>A0A6A4HMJ5</accession>
<feature type="non-terminal residue" evidence="2">
    <location>
        <position position="1"/>
    </location>
</feature>
<dbReference type="GO" id="GO:0003959">
    <property type="term" value="F:NADPH dehydrogenase activity"/>
    <property type="evidence" value="ECO:0007669"/>
    <property type="project" value="TreeGrafter"/>
</dbReference>
<reference evidence="2" key="1">
    <citation type="journal article" date="2019" name="Environ. Microbiol.">
        <title>Fungal ecological strategies reflected in gene transcription - a case study of two litter decomposers.</title>
        <authorList>
            <person name="Barbi F."/>
            <person name="Kohler A."/>
            <person name="Barry K."/>
            <person name="Baskaran P."/>
            <person name="Daum C."/>
            <person name="Fauchery L."/>
            <person name="Ihrmark K."/>
            <person name="Kuo A."/>
            <person name="LaButti K."/>
            <person name="Lipzen A."/>
            <person name="Morin E."/>
            <person name="Grigoriev I.V."/>
            <person name="Henrissat B."/>
            <person name="Lindahl B."/>
            <person name="Martin F."/>
        </authorList>
    </citation>
    <scope>NUCLEOTIDE SEQUENCE</scope>
    <source>
        <strain evidence="2">JB14</strain>
    </source>
</reference>
<sequence>RPLTIEEIKVTVELFAQAANNTSNKAGFDGVEIHGANGHLVDQFIQDMSNNRTDQYGVSMENRSRYALEIVDAVATAIGEERTAIRLSPWATGQGNNSYGMKNPYQSHRICIYASTYPKLAYLHMIQTRELDNPIQSNEVLYDIWSPQPLIVADGFTREKAFKVVEREGVLVAFGRQFISNPDLPLRLKNNLPLSAYDRATFYGGDESGKGYTDYAFALQ</sequence>
<dbReference type="PANTHER" id="PTHR22893">
    <property type="entry name" value="NADH OXIDOREDUCTASE-RELATED"/>
    <property type="match status" value="1"/>
</dbReference>
<dbReference type="AlphaFoldDB" id="A0A6A4HMJ5"/>
<evidence type="ECO:0000259" key="1">
    <source>
        <dbReference type="Pfam" id="PF00724"/>
    </source>
</evidence>
<gene>
    <name evidence="2" type="ORF">BT96DRAFT_819482</name>
</gene>
<organism evidence="2 3">
    <name type="scientific">Gymnopus androsaceus JB14</name>
    <dbReference type="NCBI Taxonomy" id="1447944"/>
    <lineage>
        <taxon>Eukaryota</taxon>
        <taxon>Fungi</taxon>
        <taxon>Dikarya</taxon>
        <taxon>Basidiomycota</taxon>
        <taxon>Agaricomycotina</taxon>
        <taxon>Agaricomycetes</taxon>
        <taxon>Agaricomycetidae</taxon>
        <taxon>Agaricales</taxon>
        <taxon>Marasmiineae</taxon>
        <taxon>Omphalotaceae</taxon>
        <taxon>Gymnopus</taxon>
    </lineage>
</organism>
<dbReference type="Proteomes" id="UP000799118">
    <property type="component" value="Unassembled WGS sequence"/>
</dbReference>
<name>A0A6A4HMJ5_9AGAR</name>
<keyword evidence="3" id="KW-1185">Reference proteome</keyword>
<protein>
    <submittedName>
        <fullName evidence="2">FMN-linked oxidoreductase</fullName>
    </submittedName>
</protein>
<dbReference type="InterPro" id="IPR045247">
    <property type="entry name" value="Oye-like"/>
</dbReference>
<dbReference type="OrthoDB" id="276546at2759"/>
<dbReference type="PANTHER" id="PTHR22893:SF91">
    <property type="entry name" value="NADPH DEHYDROGENASE 2-RELATED"/>
    <property type="match status" value="1"/>
</dbReference>
<proteinExistence type="predicted"/>
<dbReference type="InterPro" id="IPR001155">
    <property type="entry name" value="OxRdtase_FMN_N"/>
</dbReference>
<dbReference type="Gene3D" id="3.20.20.70">
    <property type="entry name" value="Aldolase class I"/>
    <property type="match status" value="1"/>
</dbReference>
<evidence type="ECO:0000313" key="2">
    <source>
        <dbReference type="EMBL" id="KAE9400172.1"/>
    </source>
</evidence>
<evidence type="ECO:0000313" key="3">
    <source>
        <dbReference type="Proteomes" id="UP000799118"/>
    </source>
</evidence>
<dbReference type="EMBL" id="ML769459">
    <property type="protein sequence ID" value="KAE9400172.1"/>
    <property type="molecule type" value="Genomic_DNA"/>
</dbReference>